<comment type="caution">
    <text evidence="1">The sequence shown here is derived from an EMBL/GenBank/DDBJ whole genome shotgun (WGS) entry which is preliminary data.</text>
</comment>
<organism evidence="1 2">
    <name type="scientific">Candidatus Acutalibacter pullistercoris</name>
    <dbReference type="NCBI Taxonomy" id="2838418"/>
    <lineage>
        <taxon>Bacteria</taxon>
        <taxon>Bacillati</taxon>
        <taxon>Bacillota</taxon>
        <taxon>Clostridia</taxon>
        <taxon>Eubacteriales</taxon>
        <taxon>Acutalibacteraceae</taxon>
        <taxon>Acutalibacter</taxon>
    </lineage>
</organism>
<sequence>MEQNDPRLEALLRAAAGRLGTTPQALRRAAENGELLESLRQKGQGPQLEQVLSDPQAARRLLESPQGQSLLRSLGLLGPKP</sequence>
<reference evidence="1" key="2">
    <citation type="submission" date="2021-04" db="EMBL/GenBank/DDBJ databases">
        <authorList>
            <person name="Gilroy R."/>
        </authorList>
    </citation>
    <scope>NUCLEOTIDE SEQUENCE</scope>
    <source>
        <strain evidence="1">1282</strain>
    </source>
</reference>
<name>A0A9D1YEA1_9FIRM</name>
<dbReference type="AlphaFoldDB" id="A0A9D1YEA1"/>
<dbReference type="EMBL" id="DXDU01000115">
    <property type="protein sequence ID" value="HIY26914.1"/>
    <property type="molecule type" value="Genomic_DNA"/>
</dbReference>
<reference evidence="1" key="1">
    <citation type="journal article" date="2021" name="PeerJ">
        <title>Extensive microbial diversity within the chicken gut microbiome revealed by metagenomics and culture.</title>
        <authorList>
            <person name="Gilroy R."/>
            <person name="Ravi A."/>
            <person name="Getino M."/>
            <person name="Pursley I."/>
            <person name="Horton D.L."/>
            <person name="Alikhan N.F."/>
            <person name="Baker D."/>
            <person name="Gharbi K."/>
            <person name="Hall N."/>
            <person name="Watson M."/>
            <person name="Adriaenssens E.M."/>
            <person name="Foster-Nyarko E."/>
            <person name="Jarju S."/>
            <person name="Secka A."/>
            <person name="Antonio M."/>
            <person name="Oren A."/>
            <person name="Chaudhuri R.R."/>
            <person name="La Ragione R."/>
            <person name="Hildebrand F."/>
            <person name="Pallen M.J."/>
        </authorList>
    </citation>
    <scope>NUCLEOTIDE SEQUENCE</scope>
    <source>
        <strain evidence="1">1282</strain>
    </source>
</reference>
<evidence type="ECO:0000313" key="1">
    <source>
        <dbReference type="EMBL" id="HIY26914.1"/>
    </source>
</evidence>
<protein>
    <submittedName>
        <fullName evidence="1">Uncharacterized protein</fullName>
    </submittedName>
</protein>
<accession>A0A9D1YEA1</accession>
<proteinExistence type="predicted"/>
<dbReference type="Proteomes" id="UP000823915">
    <property type="component" value="Unassembled WGS sequence"/>
</dbReference>
<evidence type="ECO:0000313" key="2">
    <source>
        <dbReference type="Proteomes" id="UP000823915"/>
    </source>
</evidence>
<gene>
    <name evidence="1" type="ORF">H9838_07065</name>
</gene>